<dbReference type="PROSITE" id="PS51683">
    <property type="entry name" value="SAM_OMT_II"/>
    <property type="match status" value="1"/>
</dbReference>
<dbReference type="InterPro" id="IPR029063">
    <property type="entry name" value="SAM-dependent_MTases_sf"/>
</dbReference>
<dbReference type="InterPro" id="IPR036390">
    <property type="entry name" value="WH_DNA-bd_sf"/>
</dbReference>
<dbReference type="GO" id="GO:0032259">
    <property type="term" value="P:methylation"/>
    <property type="evidence" value="ECO:0007669"/>
    <property type="project" value="UniProtKB-KW"/>
</dbReference>
<dbReference type="AlphaFoldDB" id="A0A0H2RMT6"/>
<dbReference type="InterPro" id="IPR012967">
    <property type="entry name" value="COMT_dimerisation"/>
</dbReference>
<dbReference type="Pfam" id="PF00891">
    <property type="entry name" value="Methyltransf_2"/>
    <property type="match status" value="1"/>
</dbReference>
<evidence type="ECO:0000313" key="7">
    <source>
        <dbReference type="Proteomes" id="UP000053477"/>
    </source>
</evidence>
<dbReference type="GO" id="GO:0046983">
    <property type="term" value="F:protein dimerization activity"/>
    <property type="evidence" value="ECO:0007669"/>
    <property type="project" value="InterPro"/>
</dbReference>
<accession>A0A0H2RMT6</accession>
<organism evidence="6 7">
    <name type="scientific">Schizopora paradoxa</name>
    <dbReference type="NCBI Taxonomy" id="27342"/>
    <lineage>
        <taxon>Eukaryota</taxon>
        <taxon>Fungi</taxon>
        <taxon>Dikarya</taxon>
        <taxon>Basidiomycota</taxon>
        <taxon>Agaricomycotina</taxon>
        <taxon>Agaricomycetes</taxon>
        <taxon>Hymenochaetales</taxon>
        <taxon>Schizoporaceae</taxon>
        <taxon>Schizopora</taxon>
    </lineage>
</organism>
<dbReference type="Pfam" id="PF08100">
    <property type="entry name" value="Dimerisation"/>
    <property type="match status" value="1"/>
</dbReference>
<keyword evidence="3" id="KW-0949">S-adenosyl-L-methionine</keyword>
<dbReference type="InterPro" id="IPR001077">
    <property type="entry name" value="COMT_C"/>
</dbReference>
<feature type="domain" description="O-methyltransferase C-terminal" evidence="4">
    <location>
        <begin position="206"/>
        <end position="369"/>
    </location>
</feature>
<dbReference type="Proteomes" id="UP000053477">
    <property type="component" value="Unassembled WGS sequence"/>
</dbReference>
<evidence type="ECO:0000256" key="1">
    <source>
        <dbReference type="ARBA" id="ARBA00022603"/>
    </source>
</evidence>
<keyword evidence="1 6" id="KW-0489">Methyltransferase</keyword>
<reference evidence="6 7" key="1">
    <citation type="submission" date="2015-04" db="EMBL/GenBank/DDBJ databases">
        <title>Complete genome sequence of Schizopora paradoxa KUC8140, a cosmopolitan wood degrader in East Asia.</title>
        <authorList>
            <consortium name="DOE Joint Genome Institute"/>
            <person name="Min B."/>
            <person name="Park H."/>
            <person name="Jang Y."/>
            <person name="Kim J.-J."/>
            <person name="Kim K.H."/>
            <person name="Pangilinan J."/>
            <person name="Lipzen A."/>
            <person name="Riley R."/>
            <person name="Grigoriev I.V."/>
            <person name="Spatafora J.W."/>
            <person name="Choi I.-G."/>
        </authorList>
    </citation>
    <scope>NUCLEOTIDE SEQUENCE [LARGE SCALE GENOMIC DNA]</scope>
    <source>
        <strain evidence="6 7">KUC8140</strain>
    </source>
</reference>
<gene>
    <name evidence="6" type="ORF">SCHPADRAFT_828359</name>
</gene>
<evidence type="ECO:0000256" key="3">
    <source>
        <dbReference type="ARBA" id="ARBA00022691"/>
    </source>
</evidence>
<evidence type="ECO:0000313" key="6">
    <source>
        <dbReference type="EMBL" id="KLO13199.1"/>
    </source>
</evidence>
<dbReference type="InterPro" id="IPR036388">
    <property type="entry name" value="WH-like_DNA-bd_sf"/>
</dbReference>
<proteinExistence type="predicted"/>
<keyword evidence="7" id="KW-1185">Reference proteome</keyword>
<evidence type="ECO:0000259" key="4">
    <source>
        <dbReference type="Pfam" id="PF00891"/>
    </source>
</evidence>
<dbReference type="Gene3D" id="1.10.10.10">
    <property type="entry name" value="Winged helix-like DNA-binding domain superfamily/Winged helix DNA-binding domain"/>
    <property type="match status" value="1"/>
</dbReference>
<dbReference type="PANTHER" id="PTHR43712:SF2">
    <property type="entry name" value="O-METHYLTRANSFERASE CICE"/>
    <property type="match status" value="1"/>
</dbReference>
<dbReference type="Gene3D" id="3.40.50.150">
    <property type="entry name" value="Vaccinia Virus protein VP39"/>
    <property type="match status" value="1"/>
</dbReference>
<dbReference type="InParanoid" id="A0A0H2RMT6"/>
<dbReference type="EMBL" id="KQ085963">
    <property type="protein sequence ID" value="KLO13199.1"/>
    <property type="molecule type" value="Genomic_DNA"/>
</dbReference>
<protein>
    <submittedName>
        <fullName evidence="6">S-adenosyl-L-methionine-dependent methyltransferase</fullName>
    </submittedName>
</protein>
<name>A0A0H2RMT6_9AGAM</name>
<dbReference type="PANTHER" id="PTHR43712">
    <property type="entry name" value="PUTATIVE (AFU_ORTHOLOGUE AFUA_4G14580)-RELATED"/>
    <property type="match status" value="1"/>
</dbReference>
<sequence>MAENLKALAALINDAVANIDSRCVELESPFPSLHTPISPDAPPARADQVVSDNVSILLSAATQLIASVKSPHTYIFNAACAYYLPSSIRVATDSHVPEILANAGPEGMHVNEISAKNGIQPSKLSRILRYLSVHHIFREVRPDVFALNRTASVLNTGKSLEEILENPLEKHDNTSGVAALVAHCTDEDMKGATYMLEQLTDPNVEDHDDPTNVALSRAFGHKGDAWSWYELPENEMRFKRFGAAMKGITSMQKPEAILHGYDWTSLPPNSVVVDVGGGIGASSLQLAKSFPELKLVVQDRPPVVKEGRELVRASTPQLLESGRVVFQEHDFFKTQPVQHPRIFLLKQISHDWSDSYAVRILRELRNAAEPVVVSPSNGLVKSGTELLLIDCIIPYVCDSDEYESSANIPGLTKSTAPAPLLPHFADTDPSPFYTDLSMFVEFNGQERTIGQLQALLNQAGWRIARVYPADGQSSYYPQVLAHPI</sequence>
<evidence type="ECO:0000256" key="2">
    <source>
        <dbReference type="ARBA" id="ARBA00022679"/>
    </source>
</evidence>
<evidence type="ECO:0000259" key="5">
    <source>
        <dbReference type="Pfam" id="PF08100"/>
    </source>
</evidence>
<dbReference type="SUPFAM" id="SSF46785">
    <property type="entry name" value="Winged helix' DNA-binding domain"/>
    <property type="match status" value="1"/>
</dbReference>
<dbReference type="GO" id="GO:0008171">
    <property type="term" value="F:O-methyltransferase activity"/>
    <property type="evidence" value="ECO:0007669"/>
    <property type="project" value="InterPro"/>
</dbReference>
<dbReference type="STRING" id="27342.A0A0H2RMT6"/>
<dbReference type="OrthoDB" id="2410195at2759"/>
<dbReference type="SUPFAM" id="SSF53335">
    <property type="entry name" value="S-adenosyl-L-methionine-dependent methyltransferases"/>
    <property type="match status" value="1"/>
</dbReference>
<feature type="domain" description="O-methyltransferase dimerisation" evidence="5">
    <location>
        <begin position="79"/>
        <end position="154"/>
    </location>
</feature>
<keyword evidence="2 6" id="KW-0808">Transferase</keyword>
<dbReference type="InterPro" id="IPR016461">
    <property type="entry name" value="COMT-like"/>
</dbReference>